<accession>C5FZ04</accession>
<dbReference type="EMBL" id="DS995707">
    <property type="protein sequence ID" value="EEQ34752.1"/>
    <property type="molecule type" value="Genomic_DNA"/>
</dbReference>
<evidence type="ECO:0000313" key="2">
    <source>
        <dbReference type="EMBL" id="EEQ34752.1"/>
    </source>
</evidence>
<dbReference type="eggNOG" id="ENOG502SI0S">
    <property type="taxonomic scope" value="Eukaryota"/>
</dbReference>
<dbReference type="PANTHER" id="PTHR21310:SF15">
    <property type="entry name" value="AMINOGLYCOSIDE PHOSPHOTRANSFERASE DOMAIN-CONTAINING PROTEIN"/>
    <property type="match status" value="1"/>
</dbReference>
<feature type="domain" description="Aminoglycoside phosphotransferase" evidence="1">
    <location>
        <begin position="104"/>
        <end position="301"/>
    </location>
</feature>
<dbReference type="InterPro" id="IPR002575">
    <property type="entry name" value="Aminoglycoside_PTrfase"/>
</dbReference>
<protein>
    <recommendedName>
        <fullName evidence="1">Aminoglycoside phosphotransferase domain-containing protein</fullName>
    </recommendedName>
</protein>
<gene>
    <name evidence="2" type="ORF">MCYG_07571</name>
</gene>
<dbReference type="InterPro" id="IPR011009">
    <property type="entry name" value="Kinase-like_dom_sf"/>
</dbReference>
<evidence type="ECO:0000259" key="1">
    <source>
        <dbReference type="Pfam" id="PF01636"/>
    </source>
</evidence>
<reference evidence="3" key="1">
    <citation type="journal article" date="2012" name="MBio">
        <title>Comparative genome analysis of Trichophyton rubrum and related dermatophytes reveals candidate genes involved in infection.</title>
        <authorList>
            <person name="Martinez D.A."/>
            <person name="Oliver B.G."/>
            <person name="Graeser Y."/>
            <person name="Goldberg J.M."/>
            <person name="Li W."/>
            <person name="Martinez-Rossi N.M."/>
            <person name="Monod M."/>
            <person name="Shelest E."/>
            <person name="Barton R.C."/>
            <person name="Birch E."/>
            <person name="Brakhage A.A."/>
            <person name="Chen Z."/>
            <person name="Gurr S.J."/>
            <person name="Heiman D."/>
            <person name="Heitman J."/>
            <person name="Kosti I."/>
            <person name="Rossi A."/>
            <person name="Saif S."/>
            <person name="Samalova M."/>
            <person name="Saunders C.W."/>
            <person name="Shea T."/>
            <person name="Summerbell R.C."/>
            <person name="Xu J."/>
            <person name="Young S."/>
            <person name="Zeng Q."/>
            <person name="Birren B.W."/>
            <person name="Cuomo C.A."/>
            <person name="White T.C."/>
        </authorList>
    </citation>
    <scope>NUCLEOTIDE SEQUENCE [LARGE SCALE GENOMIC DNA]</scope>
    <source>
        <strain evidence="3">ATCC MYA-4605 / CBS 113480</strain>
    </source>
</reference>
<sequence>MIGTAEFTGYKWAGLSSFPEGSFWHLRAQAFLSSVNWEALCDYASSLHHGERCSVKPEIALGGRHMVRIIQFENDSRWIARLRMPSRPTGKANHVDNEAADNLLLKREFDCLQLVKERTAVPVPTVFGYSNDSKIGAPVILMECLPGNVGIDLNFDFIPPKYKDSFFEEMAKIQTDISSILFPKIGSIIRLEDGSYDIGPIPGLGGPFNTATEYLRAWSATVKFPHTKSFIENNCGDLGAEVALSTAEFPQRINELAERLSVRDNGPFPLRHVDFGHNNILVDDKYKIVGVIDWEHAFAAPWETIDFPLTLNMVPKAMDAPWNYDDHGVPTDEDLRERLVERKDYIAAVCRAEGPGPSILSSILSDSRVQALATAMRLYAYDGKMGFYSKVLDYSTKA</sequence>
<evidence type="ECO:0000313" key="3">
    <source>
        <dbReference type="Proteomes" id="UP000002035"/>
    </source>
</evidence>
<dbReference type="VEuPathDB" id="FungiDB:MCYG_07571"/>
<dbReference type="PANTHER" id="PTHR21310">
    <property type="entry name" value="AMINOGLYCOSIDE PHOSPHOTRANSFERASE-RELATED-RELATED"/>
    <property type="match status" value="1"/>
</dbReference>
<dbReference type="InterPro" id="IPR051678">
    <property type="entry name" value="AGP_Transferase"/>
</dbReference>
<dbReference type="Gene3D" id="3.90.1200.10">
    <property type="match status" value="1"/>
</dbReference>
<keyword evidence="3" id="KW-1185">Reference proteome</keyword>
<dbReference type="HOGENOM" id="CLU_038960_0_0_1"/>
<organism evidence="2 3">
    <name type="scientific">Arthroderma otae (strain ATCC MYA-4605 / CBS 113480)</name>
    <name type="common">Microsporum canis</name>
    <dbReference type="NCBI Taxonomy" id="554155"/>
    <lineage>
        <taxon>Eukaryota</taxon>
        <taxon>Fungi</taxon>
        <taxon>Dikarya</taxon>
        <taxon>Ascomycota</taxon>
        <taxon>Pezizomycotina</taxon>
        <taxon>Eurotiomycetes</taxon>
        <taxon>Eurotiomycetidae</taxon>
        <taxon>Onygenales</taxon>
        <taxon>Arthrodermataceae</taxon>
        <taxon>Microsporum</taxon>
    </lineage>
</organism>
<dbReference type="RefSeq" id="XP_002843788.1">
    <property type="nucleotide sequence ID" value="XM_002843742.1"/>
</dbReference>
<dbReference type="STRING" id="554155.C5FZ04"/>
<dbReference type="Gene3D" id="3.30.200.20">
    <property type="entry name" value="Phosphorylase Kinase, domain 1"/>
    <property type="match status" value="1"/>
</dbReference>
<dbReference type="OMA" id="AMDAPWN"/>
<dbReference type="AlphaFoldDB" id="C5FZ04"/>
<proteinExistence type="predicted"/>
<dbReference type="Pfam" id="PF01636">
    <property type="entry name" value="APH"/>
    <property type="match status" value="1"/>
</dbReference>
<dbReference type="SUPFAM" id="SSF56112">
    <property type="entry name" value="Protein kinase-like (PK-like)"/>
    <property type="match status" value="1"/>
</dbReference>
<dbReference type="OrthoDB" id="10003767at2759"/>
<dbReference type="GeneID" id="9225187"/>
<name>C5FZ04_ARTOC</name>
<dbReference type="Proteomes" id="UP000002035">
    <property type="component" value="Unassembled WGS sequence"/>
</dbReference>